<evidence type="ECO:0000313" key="2">
    <source>
        <dbReference type="Proteomes" id="UP000520814"/>
    </source>
</evidence>
<dbReference type="InterPro" id="IPR036412">
    <property type="entry name" value="HAD-like_sf"/>
</dbReference>
<proteinExistence type="predicted"/>
<evidence type="ECO:0008006" key="3">
    <source>
        <dbReference type="Google" id="ProtNLM"/>
    </source>
</evidence>
<dbReference type="EMBL" id="JACHGW010000001">
    <property type="protein sequence ID" value="MBB6049174.1"/>
    <property type="molecule type" value="Genomic_DNA"/>
</dbReference>
<reference evidence="1 2" key="1">
    <citation type="submission" date="2020-08" db="EMBL/GenBank/DDBJ databases">
        <title>Genomic Encyclopedia of Type Strains, Phase IV (KMG-IV): sequencing the most valuable type-strain genomes for metagenomic binning, comparative biology and taxonomic classification.</title>
        <authorList>
            <person name="Goeker M."/>
        </authorList>
    </citation>
    <scope>NUCLEOTIDE SEQUENCE [LARGE SCALE GENOMIC DNA]</scope>
    <source>
        <strain evidence="1 2">DSM 23562</strain>
    </source>
</reference>
<dbReference type="Pfam" id="PF13242">
    <property type="entry name" value="Hydrolase_like"/>
    <property type="match status" value="1"/>
</dbReference>
<evidence type="ECO:0000313" key="1">
    <source>
        <dbReference type="EMBL" id="MBB6049174.1"/>
    </source>
</evidence>
<dbReference type="Proteomes" id="UP000520814">
    <property type="component" value="Unassembled WGS sequence"/>
</dbReference>
<accession>A0A7W9W486</accession>
<dbReference type="InterPro" id="IPR023214">
    <property type="entry name" value="HAD_sf"/>
</dbReference>
<protein>
    <recommendedName>
        <fullName evidence="3">YqeG family HAD IIIA-type phosphatase</fullName>
    </recommendedName>
</protein>
<sequence length="168" mass="18371">MSLLKTDRMLRRVSDLELAWLQERGIRGIVSDLDNTLAAWHGDEIPSEILAWLDAVKAARIGVCLCSNTRRPARLARIAQTLGIHHVPGNAGKPGRAGVLKALELLAVLPNEAVMIGDQLFTDMVAGNRVGLTTVLVNPLADKEFIGTKLISRNAEKLILRGERARPR</sequence>
<dbReference type="SUPFAM" id="SSF56784">
    <property type="entry name" value="HAD-like"/>
    <property type="match status" value="1"/>
</dbReference>
<organism evidence="1 2">
    <name type="scientific">Armatimonas rosea</name>
    <dbReference type="NCBI Taxonomy" id="685828"/>
    <lineage>
        <taxon>Bacteria</taxon>
        <taxon>Bacillati</taxon>
        <taxon>Armatimonadota</taxon>
        <taxon>Armatimonadia</taxon>
        <taxon>Armatimonadales</taxon>
        <taxon>Armatimonadaceae</taxon>
        <taxon>Armatimonas</taxon>
    </lineage>
</organism>
<dbReference type="GO" id="GO:0008962">
    <property type="term" value="F:phosphatidylglycerophosphatase activity"/>
    <property type="evidence" value="ECO:0007669"/>
    <property type="project" value="InterPro"/>
</dbReference>
<keyword evidence="2" id="KW-1185">Reference proteome</keyword>
<dbReference type="Gene3D" id="3.40.50.1000">
    <property type="entry name" value="HAD superfamily/HAD-like"/>
    <property type="match status" value="1"/>
</dbReference>
<dbReference type="RefSeq" id="WP_184192790.1">
    <property type="nucleotide sequence ID" value="NZ_JACHGW010000001.1"/>
</dbReference>
<dbReference type="InterPro" id="IPR010021">
    <property type="entry name" value="PGPP1/Gep4"/>
</dbReference>
<comment type="caution">
    <text evidence="1">The sequence shown here is derived from an EMBL/GenBank/DDBJ whole genome shotgun (WGS) entry which is preliminary data.</text>
</comment>
<dbReference type="NCBIfam" id="TIGR01668">
    <property type="entry name" value="YqeG_hyp_ppase"/>
    <property type="match status" value="1"/>
</dbReference>
<dbReference type="AlphaFoldDB" id="A0A7W9W486"/>
<name>A0A7W9W486_ARMRO</name>
<gene>
    <name evidence="1" type="ORF">HNQ39_000936</name>
</gene>